<name>A0A0J7L6H0_9FLAO</name>
<protein>
    <submittedName>
        <fullName evidence="1">Uncharacterized protein</fullName>
    </submittedName>
</protein>
<dbReference type="PATRIC" id="fig|558151.6.peg.2202"/>
<evidence type="ECO:0000313" key="1">
    <source>
        <dbReference type="EMBL" id="KMQ64655.1"/>
    </source>
</evidence>
<proteinExistence type="predicted"/>
<dbReference type="AlphaFoldDB" id="A0A0J7L6H0"/>
<sequence length="59" mass="6872">MIYFYLSENYHRIKAVGMVSAVNIGSMFRNGWENDVKDAEALSYLLAGHIMIFMINRNR</sequence>
<keyword evidence="2" id="KW-1185">Reference proteome</keyword>
<evidence type="ECO:0000313" key="2">
    <source>
        <dbReference type="Proteomes" id="UP000036261"/>
    </source>
</evidence>
<dbReference type="STRING" id="558151.ACM46_10425"/>
<dbReference type="Proteomes" id="UP000036261">
    <property type="component" value="Unassembled WGS sequence"/>
</dbReference>
<dbReference type="OrthoDB" id="9805123at2"/>
<comment type="caution">
    <text evidence="1">The sequence shown here is derived from an EMBL/GenBank/DDBJ whole genome shotgun (WGS) entry which is preliminary data.</text>
</comment>
<reference evidence="1 2" key="1">
    <citation type="journal article" date="2013" name="Int. J. Syst. Evol. Microbiol.">
        <title>Chryseobacterium angstadtii sp. nov., isolated from a newt tank.</title>
        <authorList>
            <person name="Kirk K.E."/>
            <person name="Hoffman J.A."/>
            <person name="Smith K.A."/>
            <person name="Strahan B.L."/>
            <person name="Failor K.C."/>
            <person name="Krebs J.E."/>
            <person name="Gale A.N."/>
            <person name="Do T.D."/>
            <person name="Sontag T.C."/>
            <person name="Batties A.M."/>
            <person name="Mistiszyn K."/>
            <person name="Newman J.D."/>
        </authorList>
    </citation>
    <scope>NUCLEOTIDE SEQUENCE [LARGE SCALE GENOMIC DNA]</scope>
    <source>
        <strain evidence="1 2">KM</strain>
    </source>
</reference>
<gene>
    <name evidence="1" type="ORF">ACM46_10425</name>
</gene>
<accession>A0A0J7L6H0</accession>
<dbReference type="EMBL" id="LFND01000003">
    <property type="protein sequence ID" value="KMQ64655.1"/>
    <property type="molecule type" value="Genomic_DNA"/>
</dbReference>
<organism evidence="1 2">
    <name type="scientific">Chryseobacterium angstadtii</name>
    <dbReference type="NCBI Taxonomy" id="558151"/>
    <lineage>
        <taxon>Bacteria</taxon>
        <taxon>Pseudomonadati</taxon>
        <taxon>Bacteroidota</taxon>
        <taxon>Flavobacteriia</taxon>
        <taxon>Flavobacteriales</taxon>
        <taxon>Weeksellaceae</taxon>
        <taxon>Chryseobacterium group</taxon>
        <taxon>Chryseobacterium</taxon>
    </lineage>
</organism>